<sequence length="522" mass="58675">MCVGYEYYTPRQETILKIRSTKQALNEENNMENNAPTAAGPTPDSEDNNNGSEKESPSPRIIESTTTENLAENEGVKDEHTTPDSAVDGVTNEASDEVTIESKPPKANENASPEERVILELGEETMGNEEETQRDKEEETQGDIANEDNGGADESKGEKPPEAHTETDVCVEETEVAGVTSESKVEAESEEPAVVEDKEKGDVPLDLVTETNVTESEPEPEGDSRDQAKEENIEPKQDFETNVEGEGDESQEDSQQEHIEEGYSADNEATATLASIDTGEPSQSGSVFEKDGPEVESTEISGDKSNSEEKIGGEADKKNREEQEKEEPPMNYEELVTKYHATELQLDGLRDENRELEDKIRNLERQIKEFNEGREQDKLKQRDGYMVQADFLARELSQTQDAEKFLKEKVAELLEEKEESEKKVRDLQLRLKRFSKDDKVKDERIAKMESELKEITEEVQELETYLDEETKVKIRAKRSSTRGSTVSAGNSHTKVTDMNKMNTNRSHRDPEPVQRSRTCTII</sequence>
<keyword evidence="4" id="KW-1185">Reference proteome</keyword>
<gene>
    <name evidence="3" type="ORF">HOLleu_04883</name>
</gene>
<feature type="compositionally biased region" description="Acidic residues" evidence="2">
    <location>
        <begin position="121"/>
        <end position="130"/>
    </location>
</feature>
<dbReference type="OrthoDB" id="10071925at2759"/>
<feature type="compositionally biased region" description="Basic and acidic residues" evidence="2">
    <location>
        <begin position="301"/>
        <end position="328"/>
    </location>
</feature>
<feature type="region of interest" description="Disordered" evidence="2">
    <location>
        <begin position="476"/>
        <end position="522"/>
    </location>
</feature>
<keyword evidence="1" id="KW-0175">Coiled coil</keyword>
<evidence type="ECO:0000256" key="1">
    <source>
        <dbReference type="SAM" id="Coils"/>
    </source>
</evidence>
<organism evidence="3 4">
    <name type="scientific">Holothuria leucospilota</name>
    <name type="common">Black long sea cucumber</name>
    <name type="synonym">Mertensiothuria leucospilota</name>
    <dbReference type="NCBI Taxonomy" id="206669"/>
    <lineage>
        <taxon>Eukaryota</taxon>
        <taxon>Metazoa</taxon>
        <taxon>Echinodermata</taxon>
        <taxon>Eleutherozoa</taxon>
        <taxon>Echinozoa</taxon>
        <taxon>Holothuroidea</taxon>
        <taxon>Aspidochirotacea</taxon>
        <taxon>Aspidochirotida</taxon>
        <taxon>Holothuriidae</taxon>
        <taxon>Holothuria</taxon>
    </lineage>
</organism>
<dbReference type="AlphaFoldDB" id="A0A9Q1CKS1"/>
<protein>
    <submittedName>
        <fullName evidence="3">Uncharacterized protein</fullName>
    </submittedName>
</protein>
<feature type="region of interest" description="Disordered" evidence="2">
    <location>
        <begin position="21"/>
        <end position="332"/>
    </location>
</feature>
<proteinExistence type="predicted"/>
<feature type="compositionally biased region" description="Acidic residues" evidence="2">
    <location>
        <begin position="241"/>
        <end position="254"/>
    </location>
</feature>
<evidence type="ECO:0000313" key="3">
    <source>
        <dbReference type="EMBL" id="KAJ8046264.1"/>
    </source>
</evidence>
<feature type="compositionally biased region" description="Basic and acidic residues" evidence="2">
    <location>
        <begin position="222"/>
        <end position="239"/>
    </location>
</feature>
<feature type="compositionally biased region" description="Polar residues" evidence="2">
    <location>
        <begin position="481"/>
        <end position="493"/>
    </location>
</feature>
<feature type="compositionally biased region" description="Basic and acidic residues" evidence="2">
    <location>
        <begin position="153"/>
        <end position="167"/>
    </location>
</feature>
<reference evidence="3" key="1">
    <citation type="submission" date="2021-10" db="EMBL/GenBank/DDBJ databases">
        <title>Tropical sea cucumber genome reveals ecological adaptation and Cuvierian tubules defense mechanism.</title>
        <authorList>
            <person name="Chen T."/>
        </authorList>
    </citation>
    <scope>NUCLEOTIDE SEQUENCE</scope>
    <source>
        <strain evidence="3">Nanhai2018</strain>
        <tissue evidence="3">Muscle</tissue>
    </source>
</reference>
<comment type="caution">
    <text evidence="3">The sequence shown here is derived from an EMBL/GenBank/DDBJ whole genome shotgun (WGS) entry which is preliminary data.</text>
</comment>
<feature type="compositionally biased region" description="Polar residues" evidence="2">
    <location>
        <begin position="267"/>
        <end position="286"/>
    </location>
</feature>
<dbReference type="EMBL" id="JAIZAY010000002">
    <property type="protein sequence ID" value="KAJ8046264.1"/>
    <property type="molecule type" value="Genomic_DNA"/>
</dbReference>
<accession>A0A9Q1CKS1</accession>
<name>A0A9Q1CKS1_HOLLE</name>
<evidence type="ECO:0000313" key="4">
    <source>
        <dbReference type="Proteomes" id="UP001152320"/>
    </source>
</evidence>
<dbReference type="Proteomes" id="UP001152320">
    <property type="component" value="Chromosome 2"/>
</dbReference>
<evidence type="ECO:0000256" key="2">
    <source>
        <dbReference type="SAM" id="MobiDB-lite"/>
    </source>
</evidence>
<feature type="coiled-coil region" evidence="1">
    <location>
        <begin position="332"/>
        <end position="472"/>
    </location>
</feature>